<dbReference type="CDD" id="cd06223">
    <property type="entry name" value="PRTases_typeI"/>
    <property type="match status" value="1"/>
</dbReference>
<feature type="binding site" description="in other chain" evidence="9">
    <location>
        <position position="112"/>
    </location>
    <ligand>
        <name>5-phospho-alpha-D-ribose 1-diphosphate</name>
        <dbReference type="ChEBI" id="CHEBI:58017"/>
        <note>ligand shared between dimeric partners</note>
    </ligand>
</feature>
<feature type="binding site" description="in other chain" evidence="9">
    <location>
        <begin position="85"/>
        <end position="86"/>
    </location>
    <ligand>
        <name>5-phospho-alpha-D-ribose 1-diphosphate</name>
        <dbReference type="ChEBI" id="CHEBI:58017"/>
        <note>ligand shared between dimeric partners</note>
    </ligand>
</feature>
<evidence type="ECO:0000256" key="5">
    <source>
        <dbReference type="ARBA" id="ARBA00011971"/>
    </source>
</evidence>
<comment type="cofactor">
    <cofactor evidence="9">
        <name>Mg(2+)</name>
        <dbReference type="ChEBI" id="CHEBI:18420"/>
    </cofactor>
</comment>
<gene>
    <name evidence="9 11" type="primary">pyrE</name>
    <name evidence="11" type="ORF">ACFOPI_03290</name>
</gene>
<name>A0ABV7W0Y4_9BURK</name>
<evidence type="ECO:0000259" key="10">
    <source>
        <dbReference type="Pfam" id="PF00156"/>
    </source>
</evidence>
<dbReference type="NCBIfam" id="TIGR00336">
    <property type="entry name" value="pyrE"/>
    <property type="match status" value="1"/>
</dbReference>
<protein>
    <recommendedName>
        <fullName evidence="5 9">Orotate phosphoribosyltransferase</fullName>
        <shortName evidence="9">OPRT</shortName>
        <shortName evidence="9">OPRTase</shortName>
        <ecNumber evidence="5 9">2.4.2.10</ecNumber>
    </recommendedName>
</protein>
<keyword evidence="6 9" id="KW-0328">Glycosyltransferase</keyword>
<organism evidence="11 12">
    <name type="scientific">Hydrogenophaga luteola</name>
    <dbReference type="NCBI Taxonomy" id="1591122"/>
    <lineage>
        <taxon>Bacteria</taxon>
        <taxon>Pseudomonadati</taxon>
        <taxon>Pseudomonadota</taxon>
        <taxon>Betaproteobacteria</taxon>
        <taxon>Burkholderiales</taxon>
        <taxon>Comamonadaceae</taxon>
        <taxon>Hydrogenophaga</taxon>
    </lineage>
</organism>
<feature type="binding site" evidence="9">
    <location>
        <position position="111"/>
    </location>
    <ligand>
        <name>5-phospho-alpha-D-ribose 1-diphosphate</name>
        <dbReference type="ChEBI" id="CHEBI:58017"/>
        <note>ligand shared between dimeric partners</note>
    </ligand>
</feature>
<dbReference type="InterPro" id="IPR004467">
    <property type="entry name" value="Or_phspho_trans_dom"/>
</dbReference>
<dbReference type="Gene3D" id="3.40.50.2020">
    <property type="match status" value="1"/>
</dbReference>
<dbReference type="InterPro" id="IPR029057">
    <property type="entry name" value="PRTase-like"/>
</dbReference>
<dbReference type="InterPro" id="IPR023031">
    <property type="entry name" value="OPRT"/>
</dbReference>
<dbReference type="EC" id="2.4.2.10" evidence="5 9"/>
<comment type="subunit">
    <text evidence="4 9">Homodimer.</text>
</comment>
<feature type="binding site" evidence="9">
    <location>
        <position position="140"/>
    </location>
    <ligand>
        <name>orotate</name>
        <dbReference type="ChEBI" id="CHEBI:30839"/>
    </ligand>
</feature>
<evidence type="ECO:0000256" key="6">
    <source>
        <dbReference type="ARBA" id="ARBA00022676"/>
    </source>
</evidence>
<evidence type="ECO:0000256" key="2">
    <source>
        <dbReference type="ARBA" id="ARBA00004889"/>
    </source>
</evidence>
<feature type="binding site" evidence="9">
    <location>
        <position position="117"/>
    </location>
    <ligand>
        <name>5-phospho-alpha-D-ribose 1-diphosphate</name>
        <dbReference type="ChEBI" id="CHEBI:58017"/>
        <note>ligand shared between dimeric partners</note>
    </ligand>
</feature>
<keyword evidence="8 9" id="KW-0665">Pyrimidine biosynthesis</keyword>
<feature type="binding site" description="in other chain" evidence="9">
    <location>
        <begin position="136"/>
        <end position="144"/>
    </location>
    <ligand>
        <name>5-phospho-alpha-D-ribose 1-diphosphate</name>
        <dbReference type="ChEBI" id="CHEBI:58017"/>
        <note>ligand shared between dimeric partners</note>
    </ligand>
</feature>
<evidence type="ECO:0000256" key="1">
    <source>
        <dbReference type="ARBA" id="ARBA00003769"/>
    </source>
</evidence>
<evidence type="ECO:0000313" key="12">
    <source>
        <dbReference type="Proteomes" id="UP001595729"/>
    </source>
</evidence>
<evidence type="ECO:0000256" key="8">
    <source>
        <dbReference type="ARBA" id="ARBA00022975"/>
    </source>
</evidence>
<dbReference type="PANTHER" id="PTHR46683">
    <property type="entry name" value="OROTATE PHOSPHORIBOSYLTRANSFERASE 1-RELATED"/>
    <property type="match status" value="1"/>
</dbReference>
<comment type="catalytic activity">
    <reaction evidence="9">
        <text>orotidine 5'-phosphate + diphosphate = orotate + 5-phospho-alpha-D-ribose 1-diphosphate</text>
        <dbReference type="Rhea" id="RHEA:10380"/>
        <dbReference type="ChEBI" id="CHEBI:30839"/>
        <dbReference type="ChEBI" id="CHEBI:33019"/>
        <dbReference type="ChEBI" id="CHEBI:57538"/>
        <dbReference type="ChEBI" id="CHEBI:58017"/>
        <dbReference type="EC" id="2.4.2.10"/>
    </reaction>
</comment>
<comment type="caution">
    <text evidence="11">The sequence shown here is derived from an EMBL/GenBank/DDBJ whole genome shotgun (WGS) entry which is preliminary data.</text>
</comment>
<comment type="function">
    <text evidence="1 9">Catalyzes the transfer of a ribosyl phosphate group from 5-phosphoribose 1-diphosphate to orotate, leading to the formation of orotidine monophosphate (OMP).</text>
</comment>
<dbReference type="InterPro" id="IPR000836">
    <property type="entry name" value="PRTase_dom"/>
</dbReference>
<comment type="pathway">
    <text evidence="2 9">Pyrimidine metabolism; UMP biosynthesis via de novo pathway; UMP from orotate: step 1/2.</text>
</comment>
<evidence type="ECO:0000313" key="11">
    <source>
        <dbReference type="EMBL" id="MFC3682602.1"/>
    </source>
</evidence>
<keyword evidence="7 9" id="KW-0808">Transferase</keyword>
<evidence type="ECO:0000256" key="3">
    <source>
        <dbReference type="ARBA" id="ARBA00006340"/>
    </source>
</evidence>
<keyword evidence="12" id="KW-1185">Reference proteome</keyword>
<feature type="binding site" evidence="9">
    <location>
        <position position="168"/>
    </location>
    <ligand>
        <name>orotate</name>
        <dbReference type="ChEBI" id="CHEBI:30839"/>
    </ligand>
</feature>
<evidence type="ECO:0000256" key="4">
    <source>
        <dbReference type="ARBA" id="ARBA00011738"/>
    </source>
</evidence>
<proteinExistence type="inferred from homology"/>
<reference evidence="12" key="1">
    <citation type="journal article" date="2019" name="Int. J. Syst. Evol. Microbiol.">
        <title>The Global Catalogue of Microorganisms (GCM) 10K type strain sequencing project: providing services to taxonomists for standard genome sequencing and annotation.</title>
        <authorList>
            <consortium name="The Broad Institute Genomics Platform"/>
            <consortium name="The Broad Institute Genome Sequencing Center for Infectious Disease"/>
            <person name="Wu L."/>
            <person name="Ma J."/>
        </authorList>
    </citation>
    <scope>NUCLEOTIDE SEQUENCE [LARGE SCALE GENOMIC DNA]</scope>
    <source>
        <strain evidence="12">KCTC 42501</strain>
    </source>
</reference>
<feature type="binding site" evidence="9">
    <location>
        <position position="115"/>
    </location>
    <ligand>
        <name>5-phospho-alpha-D-ribose 1-diphosphate</name>
        <dbReference type="ChEBI" id="CHEBI:58017"/>
        <note>ligand shared between dimeric partners</note>
    </ligand>
</feature>
<feature type="domain" description="Phosphoribosyltransferase" evidence="10">
    <location>
        <begin position="59"/>
        <end position="177"/>
    </location>
</feature>
<keyword evidence="9" id="KW-0460">Magnesium</keyword>
<dbReference type="PANTHER" id="PTHR46683:SF1">
    <property type="entry name" value="OROTATE PHOSPHORIBOSYLTRANSFERASE 1-RELATED"/>
    <property type="match status" value="1"/>
</dbReference>
<sequence>MSLDAGATGAGAKKDSLAQDFVQFCVDSGVLRFGEFKTKAGRLSPYFFNAGLFDDGAKLGRLAQFYAQALVDSGIEFDMIFGPAYKGIPLGAAVAIELARLGRNVPFAYNRKEAKDHGEGGTLVGAPLKGRVLIVDDVMSAGTAARESIALIQAAGATPHAVAIALDRQEKATEKAADGTVRDVDHSAVQYVQNALGLKVCAIARLEDLLQYLTSHTGAELNQHRDRVLAYRERYGVA</sequence>
<dbReference type="EMBL" id="JBHRXX010000001">
    <property type="protein sequence ID" value="MFC3682602.1"/>
    <property type="molecule type" value="Genomic_DNA"/>
</dbReference>
<dbReference type="RefSeq" id="WP_382170697.1">
    <property type="nucleotide sequence ID" value="NZ_JBHRXX010000001.1"/>
</dbReference>
<feature type="binding site" evidence="9">
    <location>
        <begin position="47"/>
        <end position="48"/>
    </location>
    <ligand>
        <name>orotate</name>
        <dbReference type="ChEBI" id="CHEBI:30839"/>
    </ligand>
</feature>
<dbReference type="GO" id="GO:0004588">
    <property type="term" value="F:orotate phosphoribosyltransferase activity"/>
    <property type="evidence" value="ECO:0007669"/>
    <property type="project" value="UniProtKB-EC"/>
</dbReference>
<evidence type="ECO:0000256" key="9">
    <source>
        <dbReference type="HAMAP-Rule" id="MF_01208"/>
    </source>
</evidence>
<dbReference type="HAMAP" id="MF_01208">
    <property type="entry name" value="PyrE"/>
    <property type="match status" value="1"/>
</dbReference>
<dbReference type="SUPFAM" id="SSF53271">
    <property type="entry name" value="PRTase-like"/>
    <property type="match status" value="1"/>
</dbReference>
<dbReference type="Pfam" id="PF00156">
    <property type="entry name" value="Pribosyltran"/>
    <property type="match status" value="1"/>
</dbReference>
<comment type="similarity">
    <text evidence="3 9">Belongs to the purine/pyrimidine phosphoribosyltransferase family. PyrE subfamily.</text>
</comment>
<evidence type="ECO:0000256" key="7">
    <source>
        <dbReference type="ARBA" id="ARBA00022679"/>
    </source>
</evidence>
<feature type="binding site" description="in other chain" evidence="9">
    <location>
        <position position="39"/>
    </location>
    <ligand>
        <name>5-phospho-alpha-D-ribose 1-diphosphate</name>
        <dbReference type="ChEBI" id="CHEBI:58017"/>
        <note>ligand shared between dimeric partners</note>
    </ligand>
</feature>
<accession>A0ABV7W0Y4</accession>
<dbReference type="Proteomes" id="UP001595729">
    <property type="component" value="Unassembled WGS sequence"/>
</dbReference>